<dbReference type="EMBL" id="LR796235">
    <property type="protein sequence ID" value="CAB4130134.1"/>
    <property type="molecule type" value="Genomic_DNA"/>
</dbReference>
<reference evidence="1" key="1">
    <citation type="submission" date="2020-04" db="EMBL/GenBank/DDBJ databases">
        <authorList>
            <person name="Chiriac C."/>
            <person name="Salcher M."/>
            <person name="Ghai R."/>
            <person name="Kavagutti S V."/>
        </authorList>
    </citation>
    <scope>NUCLEOTIDE SEQUENCE</scope>
</reference>
<evidence type="ECO:0000313" key="1">
    <source>
        <dbReference type="EMBL" id="CAB4130134.1"/>
    </source>
</evidence>
<sequence length="166" mass="19389">MEPEEDNIGVLQTRVGYDMSAVVDNINNYYAINNGGLTVNPYFENDYQTRNRTYNEDGKFIFPELLFKVLKKSLPGISSIVINKFETKFIFSASDFEPTPSYLIYVDVKYNWDTSEILSPDKLADKINMSFPMIYTDVKFVTFQVNTVKVERRNYEKEFMNIFGKK</sequence>
<organism evidence="1">
    <name type="scientific">uncultured Caudovirales phage</name>
    <dbReference type="NCBI Taxonomy" id="2100421"/>
    <lineage>
        <taxon>Viruses</taxon>
        <taxon>Duplodnaviria</taxon>
        <taxon>Heunggongvirae</taxon>
        <taxon>Uroviricota</taxon>
        <taxon>Caudoviricetes</taxon>
        <taxon>Peduoviridae</taxon>
        <taxon>Maltschvirus</taxon>
        <taxon>Maltschvirus maltsch</taxon>
    </lineage>
</organism>
<proteinExistence type="predicted"/>
<gene>
    <name evidence="1" type="ORF">UFOVP117_272</name>
</gene>
<name>A0A6J5L6W4_9CAUD</name>
<accession>A0A6J5L6W4</accession>
<protein>
    <submittedName>
        <fullName evidence="1">Uncharacterized protein</fullName>
    </submittedName>
</protein>